<dbReference type="GO" id="GO:0016491">
    <property type="term" value="F:oxidoreductase activity"/>
    <property type="evidence" value="ECO:0007669"/>
    <property type="project" value="InterPro"/>
</dbReference>
<evidence type="ECO:0000256" key="2">
    <source>
        <dbReference type="SAM" id="MobiDB-lite"/>
    </source>
</evidence>
<evidence type="ECO:0000256" key="1">
    <source>
        <dbReference type="ARBA" id="ARBA00022723"/>
    </source>
</evidence>
<dbReference type="InterPro" id="IPR002227">
    <property type="entry name" value="Tyrosinase_Cu-bd"/>
</dbReference>
<evidence type="ECO:0000259" key="3">
    <source>
        <dbReference type="PROSITE" id="PS00498"/>
    </source>
</evidence>
<gene>
    <name evidence="4" type="ORF">CGI_10011911</name>
</gene>
<dbReference type="Pfam" id="PF00264">
    <property type="entry name" value="Tyrosinase"/>
    <property type="match status" value="1"/>
</dbReference>
<feature type="region of interest" description="Disordered" evidence="2">
    <location>
        <begin position="559"/>
        <end position="582"/>
    </location>
</feature>
<feature type="domain" description="Tyrosinase copper-binding" evidence="3">
    <location>
        <begin position="307"/>
        <end position="318"/>
    </location>
</feature>
<dbReference type="SUPFAM" id="SSF48056">
    <property type="entry name" value="Di-copper centre-containing domain"/>
    <property type="match status" value="1"/>
</dbReference>
<organism evidence="4">
    <name type="scientific">Magallana gigas</name>
    <name type="common">Pacific oyster</name>
    <name type="synonym">Crassostrea gigas</name>
    <dbReference type="NCBI Taxonomy" id="29159"/>
    <lineage>
        <taxon>Eukaryota</taxon>
        <taxon>Metazoa</taxon>
        <taxon>Spiralia</taxon>
        <taxon>Lophotrochozoa</taxon>
        <taxon>Mollusca</taxon>
        <taxon>Bivalvia</taxon>
        <taxon>Autobranchia</taxon>
        <taxon>Pteriomorphia</taxon>
        <taxon>Ostreida</taxon>
        <taxon>Ostreoidea</taxon>
        <taxon>Ostreidae</taxon>
        <taxon>Magallana</taxon>
    </lineage>
</organism>
<dbReference type="AlphaFoldDB" id="K1P4E2"/>
<dbReference type="PANTHER" id="PTHR11474:SF50">
    <property type="entry name" value="TYROSINASE COPPER-BINDING DOMAIN-CONTAINING PROTEIN"/>
    <property type="match status" value="1"/>
</dbReference>
<dbReference type="EMBL" id="JH823223">
    <property type="protein sequence ID" value="EKC18547.1"/>
    <property type="molecule type" value="Genomic_DNA"/>
</dbReference>
<accession>K1P4E2</accession>
<dbReference type="HOGENOM" id="CLU_012415_1_0_1"/>
<feature type="compositionally biased region" description="Low complexity" evidence="2">
    <location>
        <begin position="421"/>
        <end position="433"/>
    </location>
</feature>
<evidence type="ECO:0000313" key="4">
    <source>
        <dbReference type="EMBL" id="EKC18547.1"/>
    </source>
</evidence>
<name>K1P4E2_MAGGI</name>
<proteinExistence type="predicted"/>
<dbReference type="InterPro" id="IPR008922">
    <property type="entry name" value="Di-copper_centre_dom_sf"/>
</dbReference>
<feature type="region of interest" description="Disordered" evidence="2">
    <location>
        <begin position="414"/>
        <end position="477"/>
    </location>
</feature>
<dbReference type="PANTHER" id="PTHR11474">
    <property type="entry name" value="TYROSINASE FAMILY MEMBER"/>
    <property type="match status" value="1"/>
</dbReference>
<dbReference type="InParanoid" id="K1P4E2"/>
<dbReference type="Gene3D" id="1.10.1280.10">
    <property type="entry name" value="Di-copper center containing domain from catechol oxidase"/>
    <property type="match status" value="1"/>
</dbReference>
<protein>
    <submittedName>
        <fullName evidence="4">Putative tyrosinase-like protein tyr-3</fullName>
    </submittedName>
</protein>
<dbReference type="GO" id="GO:0046872">
    <property type="term" value="F:metal ion binding"/>
    <property type="evidence" value="ECO:0007669"/>
    <property type="project" value="UniProtKB-KW"/>
</dbReference>
<dbReference type="InterPro" id="IPR050316">
    <property type="entry name" value="Tyrosinase/Hemocyanin"/>
</dbReference>
<reference evidence="4" key="1">
    <citation type="journal article" date="2012" name="Nature">
        <title>The oyster genome reveals stress adaptation and complexity of shell formation.</title>
        <authorList>
            <person name="Zhang G."/>
            <person name="Fang X."/>
            <person name="Guo X."/>
            <person name="Li L."/>
            <person name="Luo R."/>
            <person name="Xu F."/>
            <person name="Yang P."/>
            <person name="Zhang L."/>
            <person name="Wang X."/>
            <person name="Qi H."/>
            <person name="Xiong Z."/>
            <person name="Que H."/>
            <person name="Xie Y."/>
            <person name="Holland P.W."/>
            <person name="Paps J."/>
            <person name="Zhu Y."/>
            <person name="Wu F."/>
            <person name="Chen Y."/>
            <person name="Wang J."/>
            <person name="Peng C."/>
            <person name="Meng J."/>
            <person name="Yang L."/>
            <person name="Liu J."/>
            <person name="Wen B."/>
            <person name="Zhang N."/>
            <person name="Huang Z."/>
            <person name="Zhu Q."/>
            <person name="Feng Y."/>
            <person name="Mount A."/>
            <person name="Hedgecock D."/>
            <person name="Xu Z."/>
            <person name="Liu Y."/>
            <person name="Domazet-Loso T."/>
            <person name="Du Y."/>
            <person name="Sun X."/>
            <person name="Zhang S."/>
            <person name="Liu B."/>
            <person name="Cheng P."/>
            <person name="Jiang X."/>
            <person name="Li J."/>
            <person name="Fan D."/>
            <person name="Wang W."/>
            <person name="Fu W."/>
            <person name="Wang T."/>
            <person name="Wang B."/>
            <person name="Zhang J."/>
            <person name="Peng Z."/>
            <person name="Li Y."/>
            <person name="Li N."/>
            <person name="Wang J."/>
            <person name="Chen M."/>
            <person name="He Y."/>
            <person name="Tan F."/>
            <person name="Song X."/>
            <person name="Zheng Q."/>
            <person name="Huang R."/>
            <person name="Yang H."/>
            <person name="Du X."/>
            <person name="Chen L."/>
            <person name="Yang M."/>
            <person name="Gaffney P.M."/>
            <person name="Wang S."/>
            <person name="Luo L."/>
            <person name="She Z."/>
            <person name="Ming Y."/>
            <person name="Huang W."/>
            <person name="Zhang S."/>
            <person name="Huang B."/>
            <person name="Zhang Y."/>
            <person name="Qu T."/>
            <person name="Ni P."/>
            <person name="Miao G."/>
            <person name="Wang J."/>
            <person name="Wang Q."/>
            <person name="Steinberg C.E."/>
            <person name="Wang H."/>
            <person name="Li N."/>
            <person name="Qian L."/>
            <person name="Zhang G."/>
            <person name="Li Y."/>
            <person name="Yang H."/>
            <person name="Liu X."/>
            <person name="Wang J."/>
            <person name="Yin Y."/>
            <person name="Wang J."/>
        </authorList>
    </citation>
    <scope>NUCLEOTIDE SEQUENCE [LARGE SCALE GENOMIC DNA]</scope>
    <source>
        <strain evidence="4">05x7-T-G4-1.051#20</strain>
    </source>
</reference>
<keyword evidence="1" id="KW-0479">Metal-binding</keyword>
<dbReference type="PROSITE" id="PS00498">
    <property type="entry name" value="TYROSINASE_2"/>
    <property type="match status" value="1"/>
</dbReference>
<sequence>MNPVVIIMGFWRETLVIACLIFGLLELSSALLEPAPFPDALRECYEFRSFNLTPSDQVASRIQTSCYRHYQYKQLAKGNIWSVPNITQEGVNYINGLFRQVFNEARHIANYNKKSKRHKRQAMFPGRYRQEVRSPGGAYQRYANCILRLQRESVEPPQAGRNTYQTLAVLHSGEVLAYAHGGPALETACGSPIPYWDSTVDHDMMDPTMSILWSEQFFGNGDGDVMTGPYQSIRTILGEPLVRNIGTGQSPLFTKEGLQAVLSRRRYSEIVEPKQGAEYIFSLEGHHNGPHTWVGGHLALTNTAAYDPIFFNHHAFIDHVYELFRQQQIRFQINPEVDYPLQTPPGHAANDFIDFRPYTNPLRNIEGLSNLIAGMVMYEPLPNCMNRCNGSPFLFCDQRRFVCVSRPRMTAMAPGGAQGFGQSSQPGQAPASQNVPSVSRASAQARGPIQGGPSFRPAPLTDSRNRPDTIGSAPAAPQVLMAGMQARAGGQGRKRRAATDLPQNKTSVYQDGSAQQVSSLQRSLTNTFIIDGVADPKRWVYVSVRVFYNRSSIVDGKDPTIHANSPREISKESCHGPNSGASKRHFAKMALRTLSKAKAE</sequence>